<protein>
    <submittedName>
        <fullName evidence="2">Uncharacterized protein</fullName>
    </submittedName>
</protein>
<dbReference type="AlphaFoldDB" id="A0A7Z7J2T9"/>
<accession>A0A7Z7J2T9</accession>
<feature type="region of interest" description="Disordered" evidence="1">
    <location>
        <begin position="52"/>
        <end position="110"/>
    </location>
</feature>
<evidence type="ECO:0000313" key="3">
    <source>
        <dbReference type="Proteomes" id="UP000234345"/>
    </source>
</evidence>
<sequence length="110" mass="12041">MHAPAHGRRIAPLWCVDGGIDVYVLNAWKSGFRPAEQSTFKHEIVLRQASNHGQSAWLTPPPPGAKEHRLRAADAPALERPRYTRGPTRDAPIAVTTGKASHPCSRMVST</sequence>
<feature type="compositionally biased region" description="Basic and acidic residues" evidence="1">
    <location>
        <begin position="65"/>
        <end position="82"/>
    </location>
</feature>
<gene>
    <name evidence="2" type="ORF">XFF6991_530138</name>
</gene>
<name>A0A7Z7J2T9_XANCH</name>
<evidence type="ECO:0000256" key="1">
    <source>
        <dbReference type="SAM" id="MobiDB-lite"/>
    </source>
</evidence>
<evidence type="ECO:0000313" key="2">
    <source>
        <dbReference type="EMBL" id="SOO26289.1"/>
    </source>
</evidence>
<dbReference type="EMBL" id="OCZC01000081">
    <property type="protein sequence ID" value="SOO26289.1"/>
    <property type="molecule type" value="Genomic_DNA"/>
</dbReference>
<proteinExistence type="predicted"/>
<organism evidence="2 3">
    <name type="scientific">Xanthomonas campestris pv. phaseoli</name>
    <dbReference type="NCBI Taxonomy" id="317013"/>
    <lineage>
        <taxon>Bacteria</taxon>
        <taxon>Pseudomonadati</taxon>
        <taxon>Pseudomonadota</taxon>
        <taxon>Gammaproteobacteria</taxon>
        <taxon>Lysobacterales</taxon>
        <taxon>Lysobacteraceae</taxon>
        <taxon>Xanthomonas</taxon>
    </lineage>
</organism>
<reference evidence="2 3" key="1">
    <citation type="submission" date="2017-10" db="EMBL/GenBank/DDBJ databases">
        <authorList>
            <person name="Regsiter A."/>
            <person name="William W."/>
        </authorList>
    </citation>
    <scope>NUCLEOTIDE SEQUENCE [LARGE SCALE GENOMIC DNA]</scope>
    <source>
        <strain evidence="2 3">CFBP6991</strain>
    </source>
</reference>
<comment type="caution">
    <text evidence="2">The sequence shown here is derived from an EMBL/GenBank/DDBJ whole genome shotgun (WGS) entry which is preliminary data.</text>
</comment>
<dbReference type="Proteomes" id="UP000234345">
    <property type="component" value="Unassembled WGS sequence"/>
</dbReference>